<protein>
    <submittedName>
        <fullName evidence="1">Uncharacterized protein</fullName>
    </submittedName>
</protein>
<name>A0A699X5X5_TANCI</name>
<proteinExistence type="predicted"/>
<gene>
    <name evidence="1" type="ORF">Tci_925819</name>
</gene>
<evidence type="ECO:0000313" key="1">
    <source>
        <dbReference type="EMBL" id="GFD53850.1"/>
    </source>
</evidence>
<accession>A0A699X5X5</accession>
<dbReference type="EMBL" id="BKCJ011799277">
    <property type="protein sequence ID" value="GFD53850.1"/>
    <property type="molecule type" value="Genomic_DNA"/>
</dbReference>
<feature type="non-terminal residue" evidence="1">
    <location>
        <position position="1"/>
    </location>
</feature>
<sequence length="65" mass="7404">KKRGKGAKKDLACDFERVTVCDCNKRGDRVRVAYLKDEIEALRYVGVEEQKGSGVRFIVGLETLW</sequence>
<dbReference type="AlphaFoldDB" id="A0A699X5X5"/>
<comment type="caution">
    <text evidence="1">The sequence shown here is derived from an EMBL/GenBank/DDBJ whole genome shotgun (WGS) entry which is preliminary data.</text>
</comment>
<organism evidence="1">
    <name type="scientific">Tanacetum cinerariifolium</name>
    <name type="common">Dalmatian daisy</name>
    <name type="synonym">Chrysanthemum cinerariifolium</name>
    <dbReference type="NCBI Taxonomy" id="118510"/>
    <lineage>
        <taxon>Eukaryota</taxon>
        <taxon>Viridiplantae</taxon>
        <taxon>Streptophyta</taxon>
        <taxon>Embryophyta</taxon>
        <taxon>Tracheophyta</taxon>
        <taxon>Spermatophyta</taxon>
        <taxon>Magnoliopsida</taxon>
        <taxon>eudicotyledons</taxon>
        <taxon>Gunneridae</taxon>
        <taxon>Pentapetalae</taxon>
        <taxon>asterids</taxon>
        <taxon>campanulids</taxon>
        <taxon>Asterales</taxon>
        <taxon>Asteraceae</taxon>
        <taxon>Asteroideae</taxon>
        <taxon>Anthemideae</taxon>
        <taxon>Anthemidinae</taxon>
        <taxon>Tanacetum</taxon>
    </lineage>
</organism>
<reference evidence="1" key="1">
    <citation type="journal article" date="2019" name="Sci. Rep.">
        <title>Draft genome of Tanacetum cinerariifolium, the natural source of mosquito coil.</title>
        <authorList>
            <person name="Yamashiro T."/>
            <person name="Shiraishi A."/>
            <person name="Satake H."/>
            <person name="Nakayama K."/>
        </authorList>
    </citation>
    <scope>NUCLEOTIDE SEQUENCE</scope>
</reference>